<dbReference type="EMBL" id="PXYY01000111">
    <property type="protein sequence ID" value="PSJ79425.1"/>
    <property type="molecule type" value="Genomic_DNA"/>
</dbReference>
<name>A0A2P7TXL0_9NEIS</name>
<comment type="caution">
    <text evidence="1">The sequence shown here is derived from an EMBL/GenBank/DDBJ whole genome shotgun (WGS) entry which is preliminary data.</text>
</comment>
<sequence length="83" mass="9376">MCGGDPLPAADMFAGNVIGLLIDGMDCPCTKSWLSASTGMDMFERVRDLTVDFCRLNNFRRPFAHFLNRPSEIYPNQRIKMTT</sequence>
<keyword evidence="2" id="KW-1185">Reference proteome</keyword>
<evidence type="ECO:0000313" key="2">
    <source>
        <dbReference type="Proteomes" id="UP000241868"/>
    </source>
</evidence>
<organism evidence="1 2">
    <name type="scientific">Neisseria iguanae</name>
    <dbReference type="NCBI Taxonomy" id="90242"/>
    <lineage>
        <taxon>Bacteria</taxon>
        <taxon>Pseudomonadati</taxon>
        <taxon>Pseudomonadota</taxon>
        <taxon>Betaproteobacteria</taxon>
        <taxon>Neisseriales</taxon>
        <taxon>Neisseriaceae</taxon>
        <taxon>Neisseria</taxon>
    </lineage>
</organism>
<proteinExistence type="predicted"/>
<dbReference type="AlphaFoldDB" id="A0A2P7TXL0"/>
<reference evidence="1 2" key="1">
    <citation type="submission" date="2018-03" db="EMBL/GenBank/DDBJ databases">
        <title>Neisseria weixii sp. nov., isolated from the intestinal contents of Tibetan Plateau pika (Ochotona curzoniae) in Yushu, Qinghai Province, China.</title>
        <authorList>
            <person name="Gui Z."/>
        </authorList>
    </citation>
    <scope>NUCLEOTIDE SEQUENCE [LARGE SCALE GENOMIC DNA]</scope>
    <source>
        <strain evidence="1 2">ATCC 51483</strain>
    </source>
</reference>
<evidence type="ECO:0000313" key="1">
    <source>
        <dbReference type="EMBL" id="PSJ79425.1"/>
    </source>
</evidence>
<gene>
    <name evidence="1" type="ORF">C7N83_12240</name>
</gene>
<accession>A0A2P7TXL0</accession>
<dbReference type="Proteomes" id="UP000241868">
    <property type="component" value="Unassembled WGS sequence"/>
</dbReference>
<protein>
    <submittedName>
        <fullName evidence="1">Uncharacterized protein</fullName>
    </submittedName>
</protein>